<dbReference type="GeneTree" id="ENSGT00390000016970"/>
<evidence type="ECO:0000313" key="8">
    <source>
        <dbReference type="Proteomes" id="UP000694388"/>
    </source>
</evidence>
<evidence type="ECO:0000313" key="7">
    <source>
        <dbReference type="Ensembl" id="ENSEBUP00000026484.1"/>
    </source>
</evidence>
<comment type="similarity">
    <text evidence="5">Belongs to the Fanconi anemia protein FANCD2 family.</text>
</comment>
<dbReference type="GO" id="GO:1990918">
    <property type="term" value="P:double-strand break repair involved in meiotic recombination"/>
    <property type="evidence" value="ECO:0007669"/>
    <property type="project" value="TreeGrafter"/>
</dbReference>
<dbReference type="GO" id="GO:0007129">
    <property type="term" value="P:homologous chromosome pairing at meiosis"/>
    <property type="evidence" value="ECO:0007669"/>
    <property type="project" value="TreeGrafter"/>
</dbReference>
<evidence type="ECO:0008006" key="9">
    <source>
        <dbReference type="Google" id="ProtNLM"/>
    </source>
</evidence>
<dbReference type="InterPro" id="IPR016024">
    <property type="entry name" value="ARM-type_fold"/>
</dbReference>
<dbReference type="GO" id="GO:0000793">
    <property type="term" value="C:condensed chromosome"/>
    <property type="evidence" value="ECO:0007669"/>
    <property type="project" value="TreeGrafter"/>
</dbReference>
<accession>A0A8C4R9T8</accession>
<reference evidence="7" key="2">
    <citation type="submission" date="2025-09" db="UniProtKB">
        <authorList>
            <consortium name="Ensembl"/>
        </authorList>
    </citation>
    <scope>IDENTIFICATION</scope>
</reference>
<comment type="subcellular location">
    <subcellularLocation>
        <location evidence="1">Nucleus</location>
    </subcellularLocation>
</comment>
<dbReference type="PANTHER" id="PTHR32086">
    <property type="entry name" value="FANCONI ANEMIA GROUP D2 PROTEIN"/>
    <property type="match status" value="1"/>
</dbReference>
<keyword evidence="4" id="KW-0539">Nucleus</keyword>
<dbReference type="Ensembl" id="ENSEBUT00000027061.1">
    <property type="protein sequence ID" value="ENSEBUP00000026484.1"/>
    <property type="gene ID" value="ENSEBUG00000016304.1"/>
</dbReference>
<keyword evidence="8" id="KW-1185">Reference proteome</keyword>
<dbReference type="OMA" id="QCIRGNT"/>
<dbReference type="GO" id="GO:0036297">
    <property type="term" value="P:interstrand cross-link repair"/>
    <property type="evidence" value="ECO:0007669"/>
    <property type="project" value="TreeGrafter"/>
</dbReference>
<dbReference type="GO" id="GO:0031573">
    <property type="term" value="P:mitotic intra-S DNA damage checkpoint signaling"/>
    <property type="evidence" value="ECO:0007669"/>
    <property type="project" value="TreeGrafter"/>
</dbReference>
<proteinExistence type="inferred from homology"/>
<dbReference type="Proteomes" id="UP000694388">
    <property type="component" value="Unplaced"/>
</dbReference>
<dbReference type="SUPFAM" id="SSF48371">
    <property type="entry name" value="ARM repeat"/>
    <property type="match status" value="1"/>
</dbReference>
<evidence type="ECO:0000256" key="2">
    <source>
        <dbReference type="ARBA" id="ARBA00022499"/>
    </source>
</evidence>
<evidence type="ECO:0000256" key="5">
    <source>
        <dbReference type="ARBA" id="ARBA00093456"/>
    </source>
</evidence>
<evidence type="ECO:0000256" key="6">
    <source>
        <dbReference type="SAM" id="MobiDB-lite"/>
    </source>
</evidence>
<protein>
    <recommendedName>
        <fullName evidence="9">Fanconi anemia group D2 protein</fullName>
    </recommendedName>
</protein>
<feature type="region of interest" description="Disordered" evidence="6">
    <location>
        <begin position="1113"/>
        <end position="1157"/>
    </location>
</feature>
<keyword evidence="3" id="KW-0832">Ubl conjugation</keyword>
<dbReference type="PANTHER" id="PTHR32086:SF0">
    <property type="entry name" value="FANCONI ANEMIA GROUP D2 PROTEIN"/>
    <property type="match status" value="1"/>
</dbReference>
<feature type="compositionally biased region" description="Acidic residues" evidence="6">
    <location>
        <begin position="1128"/>
        <end position="1139"/>
    </location>
</feature>
<dbReference type="Pfam" id="PF14631">
    <property type="entry name" value="FancD2"/>
    <property type="match status" value="1"/>
</dbReference>
<sequence>MEVLTAVEIEHLPVIVKFVLHSIMPTNAQEVIAELRSKLDFPVSLPRSQENKIPKAGATDCEGLVLDVVRVAVRFQRTTAEAWLRVIETLTDDSQHKPIDLLVLFILHVNHHKQVESMFKSKVRLGRLKDSLLQSVFSRHASVLRNTFPAILATAQTLLRSMEPVVSIFGARLCCLAFCSFDSYCKQEVLGALVMHVCSGSTSETDAALDALQILARDHPADLSPFAVFIKGILDYLDSLDLGQIRRVFTVLTSLTSDPHPHIQDELHIVVRKQLSSATTKYKRIGIIAALVLVKMSSSCRGTQEECSDASELDDEVFKQVTSLLDLVRSCIERTPDAAALYFDELANLIQSNNLHTRLQTWIGENALSDFQDIYVVDVGVGGQMPSEGLPLRAKLCYNIEEEDNEGSIALNLLPLLSEAQAQGANPKTQLGAKRSASLLCMMPHFRLLWLSEKSLNEGKLETIDGLLSCPLYTADYDLIEGVDLLPRADREMLCTLLFFTLNWFRELLNAFSWQQDADMRSRVLCRLHNITEVQALLETCLTATQGYVPPAAHFDSNVGETAASTSTSSASAPKAIRKGKKSKVEVHNISTDSSQSEENAAEVWTNKTQKDKDVVDKDPGPVQLSAFRAYLRELDLETFDLLRAWPMSRTLLDPSQSSHTAAEVAQLGPKELVFLLNDLTAKLDHILIAPKRNLFRKSQSERGVGFSHLRERGPQRTVEFTLSLLPTICDHLDNVHSYFLAVQEKNDGIIDGPQVNVEEFEMTATCYQLLLRVLLALFSWGGFVQPENRSLFRSALSILAGRLQPGQASQNLDHLLGPTFSYLQVFAKTLPSCSSAVMLVNILVALGERTSTPHLSCSKTAAVALGFLKQVWLAPTGQRESGTKYNKALDSLLRVYLDYCEDVFAVIEDIAEKAVPEIIHADKDSSSPSYSTLTRLTFSIFFRAMFAALQKALKGIPGEKASDSSEEQLNKILTWNVAVQNFHRLVKLVKIFDGRTFLFTTLKYGRLFVETFQKQGMPLLDLSFKKHKNEVHNLLKSLQQSTRQLHHMCGHSKVRQDTGLTQHVPQLKRSMEALLYRVKASLALNHCPEAFWLGNLKNRDLQGEEISSQVAMAENTEGASEEPFQLLDDDIREGDNASESDPPGVVSSDESCSEEF</sequence>
<dbReference type="AlphaFoldDB" id="A0A8C4R9T8"/>
<evidence type="ECO:0000256" key="4">
    <source>
        <dbReference type="ARBA" id="ARBA00023242"/>
    </source>
</evidence>
<organism evidence="7 8">
    <name type="scientific">Eptatretus burgeri</name>
    <name type="common">Inshore hagfish</name>
    <dbReference type="NCBI Taxonomy" id="7764"/>
    <lineage>
        <taxon>Eukaryota</taxon>
        <taxon>Metazoa</taxon>
        <taxon>Chordata</taxon>
        <taxon>Craniata</taxon>
        <taxon>Vertebrata</taxon>
        <taxon>Cyclostomata</taxon>
        <taxon>Myxini</taxon>
        <taxon>Myxiniformes</taxon>
        <taxon>Myxinidae</taxon>
        <taxon>Eptatretinae</taxon>
        <taxon>Eptatretus</taxon>
    </lineage>
</organism>
<name>A0A8C4R9T8_EPTBU</name>
<evidence type="ECO:0000256" key="3">
    <source>
        <dbReference type="ARBA" id="ARBA00022843"/>
    </source>
</evidence>
<dbReference type="GO" id="GO:0005634">
    <property type="term" value="C:nucleus"/>
    <property type="evidence" value="ECO:0007669"/>
    <property type="project" value="UniProtKB-SubCell"/>
</dbReference>
<reference evidence="7" key="1">
    <citation type="submission" date="2025-08" db="UniProtKB">
        <authorList>
            <consortium name="Ensembl"/>
        </authorList>
    </citation>
    <scope>IDENTIFICATION</scope>
</reference>
<dbReference type="GO" id="GO:0070182">
    <property type="term" value="F:DNA polymerase binding"/>
    <property type="evidence" value="ECO:0007669"/>
    <property type="project" value="TreeGrafter"/>
</dbReference>
<dbReference type="InterPro" id="IPR029448">
    <property type="entry name" value="FANCD2"/>
</dbReference>
<keyword evidence="2" id="KW-1017">Isopeptide bond</keyword>
<evidence type="ECO:0000256" key="1">
    <source>
        <dbReference type="ARBA" id="ARBA00004123"/>
    </source>
</evidence>